<protein>
    <submittedName>
        <fullName evidence="1">CRISPR-associated protein (Cas_Csd1)</fullName>
    </submittedName>
</protein>
<reference evidence="2" key="1">
    <citation type="submission" date="2016-10" db="EMBL/GenBank/DDBJ databases">
        <authorList>
            <person name="Varghese N."/>
            <person name="Submissions S."/>
        </authorList>
    </citation>
    <scope>NUCLEOTIDE SEQUENCE [LARGE SCALE GENOMIC DNA]</scope>
    <source>
        <strain evidence="2">NLAE-zl-G277</strain>
    </source>
</reference>
<dbReference type="EMBL" id="FOIM01000003">
    <property type="protein sequence ID" value="SET19531.1"/>
    <property type="molecule type" value="Genomic_DNA"/>
</dbReference>
<evidence type="ECO:0000313" key="1">
    <source>
        <dbReference type="EMBL" id="SET19531.1"/>
    </source>
</evidence>
<dbReference type="RefSeq" id="WP_092360993.1">
    <property type="nucleotide sequence ID" value="NZ_FOIM01000003.1"/>
</dbReference>
<keyword evidence="2" id="KW-1185">Reference proteome</keyword>
<dbReference type="STRING" id="460384.SAMN05216313_1037"/>
<name>A0A1I0CKM4_9FIRM</name>
<organism evidence="1 2">
    <name type="scientific">Enterocloster lavalensis</name>
    <dbReference type="NCBI Taxonomy" id="460384"/>
    <lineage>
        <taxon>Bacteria</taxon>
        <taxon>Bacillati</taxon>
        <taxon>Bacillota</taxon>
        <taxon>Clostridia</taxon>
        <taxon>Lachnospirales</taxon>
        <taxon>Lachnospiraceae</taxon>
        <taxon>Enterocloster</taxon>
    </lineage>
</organism>
<proteinExistence type="predicted"/>
<sequence length="717" mass="82398">MLNELYQLSNLLGRQGLLPHASTHRDVHKMAKCECLCVYLDQDGKPSINDLFGKEQTSRLWLHSHGNHDRFPAIKVQKPLLPEHISASFDEAAWKKADCEKKRQMLLELDYTAGNPKSDDIQVKPWTLEQMRPVLEDRDDICLESVRRLLNRFPRKGNVPEFYDNFRRAIYDNLWREERFIDFFKKLLVGSFDSKKRQYTSLCACYFDIEDDELDYKVADPDTGNALVQLLLKAQGTPEEAAETSGKMMGISALSGTRMALVRDKYPNPAFQVIGPSYLYSNNTGAYPCLSRYNLERTGAFPAGEEQVRRMNDALGFLMKEERRGKTWTSFWGTSSKTPLLLLAWLESDPSGEMDLADAFANNGGSSVYEDTCKKVLDMLRNKLSANRKDPVHLQLFETLDKGRKQIVYSRTMTVEQVYENVAEWMEAAENIPSVKFNVKWKNKDGKQVHFVRPWCPGPGAISSVLRTQYRTQNSGNIGRMQDRRSCTITEEEVYRLFLPDTYGGRRDAKLIETCMKETLRTSGELLLDAFRFQRVASKGHPFTKEMLWRACVALELLGILLYKKGIRKEDYMKSKMFLLGRLMGLADCLHRNYCIIERNKETLKTHTKPIPGQLMGSAVYQTALQRPKEALKMLFGKMQIYINWASANPDSQSGWIIKKISETFKEIEVDGITLPERPTLDEQVELIVGYGSELSFPRETYYKNTVDQEKSQEEEA</sequence>
<dbReference type="Proteomes" id="UP000198508">
    <property type="component" value="Unassembled WGS sequence"/>
</dbReference>
<gene>
    <name evidence="1" type="ORF">SAMN05216313_1037</name>
</gene>
<accession>A0A1I0CKM4</accession>
<dbReference type="AlphaFoldDB" id="A0A1I0CKM4"/>
<evidence type="ECO:0000313" key="2">
    <source>
        <dbReference type="Proteomes" id="UP000198508"/>
    </source>
</evidence>